<evidence type="ECO:0000313" key="3">
    <source>
        <dbReference type="Proteomes" id="UP001595872"/>
    </source>
</evidence>
<evidence type="ECO:0000256" key="1">
    <source>
        <dbReference type="SAM" id="MobiDB-lite"/>
    </source>
</evidence>
<protein>
    <submittedName>
        <fullName evidence="2">Uncharacterized protein</fullName>
    </submittedName>
</protein>
<evidence type="ECO:0000313" key="2">
    <source>
        <dbReference type="EMBL" id="MFC4906410.1"/>
    </source>
</evidence>
<reference evidence="3" key="1">
    <citation type="journal article" date="2019" name="Int. J. Syst. Evol. Microbiol.">
        <title>The Global Catalogue of Microorganisms (GCM) 10K type strain sequencing project: providing services to taxonomists for standard genome sequencing and annotation.</title>
        <authorList>
            <consortium name="The Broad Institute Genomics Platform"/>
            <consortium name="The Broad Institute Genome Sequencing Center for Infectious Disease"/>
            <person name="Wu L."/>
            <person name="Ma J."/>
        </authorList>
    </citation>
    <scope>NUCLEOTIDE SEQUENCE [LARGE SCALE GENOMIC DNA]</scope>
    <source>
        <strain evidence="3">KLKA75</strain>
    </source>
</reference>
<feature type="region of interest" description="Disordered" evidence="1">
    <location>
        <begin position="1"/>
        <end position="42"/>
    </location>
</feature>
<proteinExistence type="predicted"/>
<name>A0ABV9TQN4_9ACTN</name>
<dbReference type="RefSeq" id="WP_378252111.1">
    <property type="nucleotide sequence ID" value="NZ_JBHSIT010000001.1"/>
</dbReference>
<sequence>MSIRIASLGPPGSAGYASQNVPASGRSVAVSGSPQGVARAEMERERSAVAAVQARHPGAMVWFGAHTGRWWAVLGGCLVEADDPAGLARAFDIIAPEVRRRGSGGRNGR</sequence>
<keyword evidence="3" id="KW-1185">Reference proteome</keyword>
<accession>A0ABV9TQN4</accession>
<gene>
    <name evidence="2" type="ORF">ACFPCY_03685</name>
</gene>
<organism evidence="2 3">
    <name type="scientific">Actinomadura gamaensis</name>
    <dbReference type="NCBI Taxonomy" id="1763541"/>
    <lineage>
        <taxon>Bacteria</taxon>
        <taxon>Bacillati</taxon>
        <taxon>Actinomycetota</taxon>
        <taxon>Actinomycetes</taxon>
        <taxon>Streptosporangiales</taxon>
        <taxon>Thermomonosporaceae</taxon>
        <taxon>Actinomadura</taxon>
    </lineage>
</organism>
<dbReference type="Proteomes" id="UP001595872">
    <property type="component" value="Unassembled WGS sequence"/>
</dbReference>
<dbReference type="EMBL" id="JBHSIT010000001">
    <property type="protein sequence ID" value="MFC4906410.1"/>
    <property type="molecule type" value="Genomic_DNA"/>
</dbReference>
<comment type="caution">
    <text evidence="2">The sequence shown here is derived from an EMBL/GenBank/DDBJ whole genome shotgun (WGS) entry which is preliminary data.</text>
</comment>